<feature type="region of interest" description="Disordered" evidence="1">
    <location>
        <begin position="62"/>
        <end position="118"/>
    </location>
</feature>
<name>A0AAV7NUW4_PLEWA</name>
<proteinExistence type="predicted"/>
<comment type="caution">
    <text evidence="2">The sequence shown here is derived from an EMBL/GenBank/DDBJ whole genome shotgun (WGS) entry which is preliminary data.</text>
</comment>
<accession>A0AAV7NUW4</accession>
<organism evidence="2 3">
    <name type="scientific">Pleurodeles waltl</name>
    <name type="common">Iberian ribbed newt</name>
    <dbReference type="NCBI Taxonomy" id="8319"/>
    <lineage>
        <taxon>Eukaryota</taxon>
        <taxon>Metazoa</taxon>
        <taxon>Chordata</taxon>
        <taxon>Craniata</taxon>
        <taxon>Vertebrata</taxon>
        <taxon>Euteleostomi</taxon>
        <taxon>Amphibia</taxon>
        <taxon>Batrachia</taxon>
        <taxon>Caudata</taxon>
        <taxon>Salamandroidea</taxon>
        <taxon>Salamandridae</taxon>
        <taxon>Pleurodelinae</taxon>
        <taxon>Pleurodeles</taxon>
    </lineage>
</organism>
<evidence type="ECO:0000313" key="3">
    <source>
        <dbReference type="Proteomes" id="UP001066276"/>
    </source>
</evidence>
<sequence length="162" mass="18325">MLQAQGEDQYLRCVADLVRGVGNRSKDLRRHTLRQRFVCGRNGDGDPQYVCKPIRLCVERRRWQGPSRPRAPPAERPGRSQLRRVYFLGRPGRRRTTAPPSAWGTAGAAPRVTRGTPRIGAEHTPVMERALGLSWERTPQSAHHLRRMLYARGAKRASVGAR</sequence>
<evidence type="ECO:0000313" key="2">
    <source>
        <dbReference type="EMBL" id="KAJ1118779.1"/>
    </source>
</evidence>
<reference evidence="2" key="1">
    <citation type="journal article" date="2022" name="bioRxiv">
        <title>Sequencing and chromosome-scale assembly of the giantPleurodeles waltlgenome.</title>
        <authorList>
            <person name="Brown T."/>
            <person name="Elewa A."/>
            <person name="Iarovenko S."/>
            <person name="Subramanian E."/>
            <person name="Araus A.J."/>
            <person name="Petzold A."/>
            <person name="Susuki M."/>
            <person name="Suzuki K.-i.T."/>
            <person name="Hayashi T."/>
            <person name="Toyoda A."/>
            <person name="Oliveira C."/>
            <person name="Osipova E."/>
            <person name="Leigh N.D."/>
            <person name="Simon A."/>
            <person name="Yun M.H."/>
        </authorList>
    </citation>
    <scope>NUCLEOTIDE SEQUENCE</scope>
    <source>
        <strain evidence="2">20211129_DDA</strain>
        <tissue evidence="2">Liver</tissue>
    </source>
</reference>
<dbReference type="AlphaFoldDB" id="A0AAV7NUW4"/>
<dbReference type="Proteomes" id="UP001066276">
    <property type="component" value="Chromosome 8"/>
</dbReference>
<evidence type="ECO:0000256" key="1">
    <source>
        <dbReference type="SAM" id="MobiDB-lite"/>
    </source>
</evidence>
<gene>
    <name evidence="2" type="ORF">NDU88_006966</name>
</gene>
<keyword evidence="3" id="KW-1185">Reference proteome</keyword>
<protein>
    <submittedName>
        <fullName evidence="2">Uncharacterized protein</fullName>
    </submittedName>
</protein>
<dbReference type="EMBL" id="JANPWB010000012">
    <property type="protein sequence ID" value="KAJ1118779.1"/>
    <property type="molecule type" value="Genomic_DNA"/>
</dbReference>